<dbReference type="OrthoDB" id="2111088at2759"/>
<evidence type="ECO:0008006" key="3">
    <source>
        <dbReference type="Google" id="ProtNLM"/>
    </source>
</evidence>
<dbReference type="InParanoid" id="A0A2P6MSJ4"/>
<evidence type="ECO:0000313" key="1">
    <source>
        <dbReference type="EMBL" id="PRP74681.1"/>
    </source>
</evidence>
<dbReference type="Proteomes" id="UP000241769">
    <property type="component" value="Unassembled WGS sequence"/>
</dbReference>
<dbReference type="EMBL" id="MDYQ01000448">
    <property type="protein sequence ID" value="PRP74681.1"/>
    <property type="molecule type" value="Genomic_DNA"/>
</dbReference>
<gene>
    <name evidence="1" type="ORF">PROFUN_03603</name>
</gene>
<sequence length="1034" mass="114788">MPSTSVNVIDLGSCGSVLQFTCDVSDEEKEVTLWRNLIVLDISGSMGMAVRHIIQSVIPKVLDALGTPQTQENTLITFDSVTEVHRMTYKDFQGSTIMARGTTCMAGAVLEAANELANHDVPYRLIVVSDGAIGDRDQTLNEAATIRKRTGMRTAPIRVCQIRLETSTYGSPDTQALTCLGQLDSYGCIDLYDVKMWGPGMASSISILAQQIVTALKGESKLFSVSSSQGAVLARLPGGIVPYVDKMQVARKSTILMKPGSRVEDLAVNEISIDSSRITRVDRITEEDLSDLLLMVESQVKQLMVIGGSKEQIDLMLKWVDEVSNIITPQGNDERTSHKASTMLRRKKLIANLGRHQKTILQRLKEIGNAGMVNTLNATMQAEFLRGVSNSNQGKSLAKRAARMGEVDYEGLVEKEIEQILNAEPLQEKREDLISFYSLDTPASCLNGISDIPRSQTKLLGVSELMQVVGPLGISFQAKSADAPDPWACFSASKVFAGESRLLNSADLWTSRMQSGDGHEAQLFAPGTHDEITGVLPLRSLAPESYDRLQQLAPTLMSLHVSASLRGSLVPMPGDLGAMATSCCVRLARQLSDDPTSATAQTLLFAMNDLNSNLKKKLGMSPEVILWMNGEDPRLAMAGDLNIASELKPFAGILAGVLQPKKQLADAILGYVYYLGCNRKYDSPEARTRTIQRFSRKLLEISEKRDVPVGEIFSPDPDVENLVYREFSSEFLHQHTDPSPFKTLSCVWAARAAYDKSPDDVPKFLEIFKEAVRQPWSFVGVQSQEEVMDILSALYLQALQCPNLSSRIEVGEDNNRTCKLPDVTDEQSSRQYVSDLVRSIYTQRYHKNIREKREGERKILSEKLVSDLLSTTTEEEFIRLLSRADNTGRPLLNGRSGDVWDDVIQNLLQSNVKSRTMKLWVLLTGRDHGEEPVFCQGNAIRSKMAAFQTVFEAEGAAAEWTQLTVVLKKYARHIYREGLPNRHGHSNEFPSYWARGFDSLDDFQRARPEEAAEYIEKRLLQGKLWAKSKKEGKK</sequence>
<organism evidence="1 2">
    <name type="scientific">Planoprotostelium fungivorum</name>
    <dbReference type="NCBI Taxonomy" id="1890364"/>
    <lineage>
        <taxon>Eukaryota</taxon>
        <taxon>Amoebozoa</taxon>
        <taxon>Evosea</taxon>
        <taxon>Variosea</taxon>
        <taxon>Cavosteliida</taxon>
        <taxon>Cavosteliaceae</taxon>
        <taxon>Planoprotostelium</taxon>
    </lineage>
</organism>
<comment type="caution">
    <text evidence="1">The sequence shown here is derived from an EMBL/GenBank/DDBJ whole genome shotgun (WGS) entry which is preliminary data.</text>
</comment>
<name>A0A2P6MSJ4_9EUKA</name>
<dbReference type="SUPFAM" id="SSF53300">
    <property type="entry name" value="vWA-like"/>
    <property type="match status" value="1"/>
</dbReference>
<accession>A0A2P6MSJ4</accession>
<keyword evidence="2" id="KW-1185">Reference proteome</keyword>
<dbReference type="AlphaFoldDB" id="A0A2P6MSJ4"/>
<dbReference type="InterPro" id="IPR036465">
    <property type="entry name" value="vWFA_dom_sf"/>
</dbReference>
<protein>
    <recommendedName>
        <fullName evidence="3">VWFA domain-containing protein</fullName>
    </recommendedName>
</protein>
<dbReference type="CDD" id="cd00198">
    <property type="entry name" value="vWFA"/>
    <property type="match status" value="1"/>
</dbReference>
<proteinExistence type="predicted"/>
<dbReference type="Gene3D" id="3.40.50.410">
    <property type="entry name" value="von Willebrand factor, type A domain"/>
    <property type="match status" value="1"/>
</dbReference>
<evidence type="ECO:0000313" key="2">
    <source>
        <dbReference type="Proteomes" id="UP000241769"/>
    </source>
</evidence>
<reference evidence="1 2" key="1">
    <citation type="journal article" date="2018" name="Genome Biol. Evol.">
        <title>Multiple Roots of Fruiting Body Formation in Amoebozoa.</title>
        <authorList>
            <person name="Hillmann F."/>
            <person name="Forbes G."/>
            <person name="Novohradska S."/>
            <person name="Ferling I."/>
            <person name="Riege K."/>
            <person name="Groth M."/>
            <person name="Westermann M."/>
            <person name="Marz M."/>
            <person name="Spaller T."/>
            <person name="Winckler T."/>
            <person name="Schaap P."/>
            <person name="Glockner G."/>
        </authorList>
    </citation>
    <scope>NUCLEOTIDE SEQUENCE [LARGE SCALE GENOMIC DNA]</scope>
    <source>
        <strain evidence="1 2">Jena</strain>
    </source>
</reference>